<evidence type="ECO:0000313" key="3">
    <source>
        <dbReference type="Proteomes" id="UP001187203"/>
    </source>
</evidence>
<evidence type="ECO:0000313" key="2">
    <source>
        <dbReference type="EMBL" id="MDV4190539.1"/>
    </source>
</evidence>
<comment type="caution">
    <text evidence="2">The sequence shown here is derived from an EMBL/GenBank/DDBJ whole genome shotgun (WGS) entry which is preliminary data.</text>
</comment>
<organism evidence="2 3">
    <name type="scientific">Rhizobium brockwellii</name>
    <dbReference type="NCBI Taxonomy" id="3019932"/>
    <lineage>
        <taxon>Bacteria</taxon>
        <taxon>Pseudomonadati</taxon>
        <taxon>Pseudomonadota</taxon>
        <taxon>Alphaproteobacteria</taxon>
        <taxon>Hyphomicrobiales</taxon>
        <taxon>Rhizobiaceae</taxon>
        <taxon>Rhizobium/Agrobacterium group</taxon>
        <taxon>Rhizobium</taxon>
    </lineage>
</organism>
<keyword evidence="3" id="KW-1185">Reference proteome</keyword>
<sequence>MSKITSILKRISHQSRKAVFPADFRPPIAAAVRKADGPPSALRAYLDYYRKLEAPGFAVLVTGAWGIGKTHQVIHSLDGDEFFHISLFGLRTAEELRSAVFAQMFPARHRIKALAGEATQSLHAASGPFALGGFAPSLLSAFLDREVTAERVLIFDDLERSRMPLKVLLGVINNYVEHFGCRVIVIVHDKKLVDPYLTDAKEKLFGQTLEALPQIDRAFAAFVAKYQHLPFGDFLAKWKQDVLDIFHKSNQPSLRLLRYLIEDLRRFHQVLDERFSKHEHAMAEAVKMISVFSIEVRAGAMIANDLTDRERQAADADSKIAQANARYGTIRLESNTLQDTLLTDMCLRGIFDANDICRNLEASVHFLAPGEDPPWRVVINFDKLDDEKVAIGLSRMNAQIAAREEIAPGEMLHILALRLMMAEHGISDQSPNEAVQEAMAYIDAMDELGRIPPRPLSYDWRHERYDAWGGIGYWVSEPMKPHFKQIVDHLKVVQEAALERRLQEALPGLLDTVGQGEKFFEKLVTTYTGNNPYAYVAILDTVDPQSFVKLWLAAPKSAWYWIGSAISERYKASFQSEALRRERPWARQVVALLEVEVEKRDGFARLRLSRTIPRSVGGPEDDLEDKPIIVTVGTVSGEPVEDPSPPTEPEPAKPARAKRTKGAALLKPERPEEKQSDKT</sequence>
<feature type="compositionally biased region" description="Basic and acidic residues" evidence="1">
    <location>
        <begin position="667"/>
        <end position="679"/>
    </location>
</feature>
<evidence type="ECO:0000256" key="1">
    <source>
        <dbReference type="SAM" id="MobiDB-lite"/>
    </source>
</evidence>
<dbReference type="Proteomes" id="UP001187203">
    <property type="component" value="Unassembled WGS sequence"/>
</dbReference>
<name>A0ABU3YXJ8_9HYPH</name>
<feature type="region of interest" description="Disordered" evidence="1">
    <location>
        <begin position="614"/>
        <end position="679"/>
    </location>
</feature>
<protein>
    <recommendedName>
        <fullName evidence="4">KAP NTPase domain-containing protein</fullName>
    </recommendedName>
</protein>
<gene>
    <name evidence="2" type="ORF">R1523_34305</name>
</gene>
<proteinExistence type="predicted"/>
<dbReference type="RefSeq" id="WP_317277311.1">
    <property type="nucleotide sequence ID" value="NZ_JAWJWH010000033.1"/>
</dbReference>
<evidence type="ECO:0008006" key="4">
    <source>
        <dbReference type="Google" id="ProtNLM"/>
    </source>
</evidence>
<dbReference type="InterPro" id="IPR027417">
    <property type="entry name" value="P-loop_NTPase"/>
</dbReference>
<dbReference type="SUPFAM" id="SSF52540">
    <property type="entry name" value="P-loop containing nucleoside triphosphate hydrolases"/>
    <property type="match status" value="1"/>
</dbReference>
<accession>A0ABU3YXJ8</accession>
<reference evidence="3" key="1">
    <citation type="journal article" date="2023" name="Int. J. Mol. Sci.">
        <title>Genomic and Metabolic Characterization of Plant Growth-Promoting Rhizobacteria Isolated from Nodules of Clovers Grown in Non-Farmed Soil.</title>
        <authorList>
            <person name="Wojcik M."/>
            <person name="Koper P."/>
            <person name="Zebracki K."/>
            <person name="Marczak M."/>
            <person name="Mazur A."/>
        </authorList>
    </citation>
    <scope>NUCLEOTIDE SEQUENCE [LARGE SCALE GENOMIC DNA]</scope>
    <source>
        <strain evidence="3">KB12</strain>
    </source>
</reference>
<dbReference type="EMBL" id="JAWJWI010000033">
    <property type="protein sequence ID" value="MDV4190539.1"/>
    <property type="molecule type" value="Genomic_DNA"/>
</dbReference>